<sequence>MPLYILLYRPYIVSMATTNTTSVSLKLLIDTKGHKVLFAEAIKEVVDFLFTLLTFPVATVIMLLSKNDIVGCLGQLCESVENLSDAYLQPNFDKDALLKPNGTVAGANIFHLLTSSNDCNPKQLYICTGFNRCICDVSGTTCPQCPHGGSGNYRAISTPVTYVDPQARTSTNAATTLSVEGGYVKGVGTHMIMDNLEVNRMSTISSITVLKMFNIKEVGVPEEKMVNLGMVEGLKLLKASLESNTVILSPMCFLRHKVLFAEAGKDFVDFLFTLLSLPVGTVIRLLAKHGMVGSLGKLYESVETLSDTYMQPNLDKDTLLKPKPAIGGTDVLHLLAGDEATRKVYMCRNYHRYVADDSRAICPSCNSAMSTEVPHVAPQVASGSSSGEGGGYVKGLVTYMIMDNLEVKPMSTISGITVLNKFNVKDVGALEEKVVHLGMQEGISLLKASLQSNYVLTSVFLGKKVAVSIQLFIDTNRKKVLFAEAGKDFVDLLFGLLSLSDGDVIKLLSGHGMVRCLDKIYGSLENLSPKYTLPNLDKNILLLHPCVEEGYVRDFTYMVMDDLEVKPLSTVSILDVLNKSDVKDVGKLDVVVVHLGWQEGLELLRGSLLSNSNLTGLFLGEEGHRVLFAEAGKDFVDFLFTLLSLPVGTVIRLLSKDNMVGSLGRLYDSVENLNDTYMLPNLNKDTLLKPTSPIGCANVPHLLTSDRSTVKKVYMCGSYHRFVADDPRAVCPQCRSAISTEVPYVAAPATAKGSSGGGAGFVKDVVTYMIMDNLEVKPMSTISCIALLNKFNVKEVGALEEKVVHMGMDEGLKLLKASLESNNVLSNVGSFPAELGAMAPAKVDSKKKDPKAQALKTAKAVKSGPAFKKKAKKIRTSVTFHRPRTLKKERNPKYPRISATPRNKLDHYQILKYPLTTESAMKKIEDNNTLVFIVDIRADKKKIKDAVKKMYDIQTKKVNTLIRPDGTKKAYVRLTPDYDALDVANKIGII</sequence>
<dbReference type="Proteomes" id="UP000290289">
    <property type="component" value="Chromosome 7"/>
</dbReference>
<dbReference type="GO" id="GO:1990904">
    <property type="term" value="C:ribonucleoprotein complex"/>
    <property type="evidence" value="ECO:0007669"/>
    <property type="project" value="UniProtKB-KW"/>
</dbReference>
<keyword evidence="4" id="KW-0694">RNA-binding</keyword>
<dbReference type="InterPro" id="IPR012677">
    <property type="entry name" value="Nucleotide-bd_a/b_plait_sf"/>
</dbReference>
<dbReference type="InterPro" id="IPR012678">
    <property type="entry name" value="Ribosomal_uL23/eL15/eS24_sf"/>
</dbReference>
<comment type="similarity">
    <text evidence="2 9">Belongs to the universal ribosomal protein uL23 family.</text>
</comment>
<dbReference type="GO" id="GO:0005840">
    <property type="term" value="C:ribosome"/>
    <property type="evidence" value="ECO:0007669"/>
    <property type="project" value="UniProtKB-KW"/>
</dbReference>
<dbReference type="GO" id="GO:0019843">
    <property type="term" value="F:rRNA binding"/>
    <property type="evidence" value="ECO:0007669"/>
    <property type="project" value="UniProtKB-KW"/>
</dbReference>
<evidence type="ECO:0000256" key="4">
    <source>
        <dbReference type="ARBA" id="ARBA00022884"/>
    </source>
</evidence>
<evidence type="ECO:0000256" key="8">
    <source>
        <dbReference type="ARBA" id="ARBA00059571"/>
    </source>
</evidence>
<protein>
    <recommendedName>
        <fullName evidence="7">50S ribosomal protein L23, chloroplastic</fullName>
    </recommendedName>
</protein>
<evidence type="ECO:0000259" key="10">
    <source>
        <dbReference type="Pfam" id="PF03939"/>
    </source>
</evidence>
<dbReference type="InterPro" id="IPR007750">
    <property type="entry name" value="DUF674"/>
</dbReference>
<reference evidence="11 12" key="1">
    <citation type="submission" date="2018-10" db="EMBL/GenBank/DDBJ databases">
        <title>A high-quality apple genome assembly.</title>
        <authorList>
            <person name="Hu J."/>
        </authorList>
    </citation>
    <scope>NUCLEOTIDE SEQUENCE [LARGE SCALE GENOMIC DNA]</scope>
    <source>
        <strain evidence="12">cv. HFTH1</strain>
        <tissue evidence="11">Young leaf</tissue>
    </source>
</reference>
<dbReference type="InterPro" id="IPR013025">
    <property type="entry name" value="Ribosomal_uL23-like"/>
</dbReference>
<dbReference type="GO" id="GO:0006412">
    <property type="term" value="P:translation"/>
    <property type="evidence" value="ECO:0007669"/>
    <property type="project" value="InterPro"/>
</dbReference>
<gene>
    <name evidence="11" type="ORF">DVH24_024086</name>
</gene>
<evidence type="ECO:0000256" key="3">
    <source>
        <dbReference type="ARBA" id="ARBA00022730"/>
    </source>
</evidence>
<organism evidence="11 12">
    <name type="scientific">Malus domestica</name>
    <name type="common">Apple</name>
    <name type="synonym">Pyrus malus</name>
    <dbReference type="NCBI Taxonomy" id="3750"/>
    <lineage>
        <taxon>Eukaryota</taxon>
        <taxon>Viridiplantae</taxon>
        <taxon>Streptophyta</taxon>
        <taxon>Embryophyta</taxon>
        <taxon>Tracheophyta</taxon>
        <taxon>Spermatophyta</taxon>
        <taxon>Magnoliopsida</taxon>
        <taxon>eudicotyledons</taxon>
        <taxon>Gunneridae</taxon>
        <taxon>Pentapetalae</taxon>
        <taxon>rosids</taxon>
        <taxon>fabids</taxon>
        <taxon>Rosales</taxon>
        <taxon>Rosaceae</taxon>
        <taxon>Amygdaloideae</taxon>
        <taxon>Maleae</taxon>
        <taxon>Malus</taxon>
    </lineage>
</organism>
<evidence type="ECO:0000256" key="7">
    <source>
        <dbReference type="ARBA" id="ARBA00035366"/>
    </source>
</evidence>
<evidence type="ECO:0000313" key="11">
    <source>
        <dbReference type="EMBL" id="RXH94402.1"/>
    </source>
</evidence>
<dbReference type="InterPro" id="IPR005633">
    <property type="entry name" value="Ribosomal_uL23_N"/>
</dbReference>
<name>A0A498JLB3_MALDO</name>
<dbReference type="STRING" id="3750.A0A498JLB3"/>
<evidence type="ECO:0000256" key="6">
    <source>
        <dbReference type="ARBA" id="ARBA00023274"/>
    </source>
</evidence>
<dbReference type="HAMAP" id="MF_01369_A">
    <property type="entry name" value="Ribosomal_uL23_A"/>
    <property type="match status" value="1"/>
</dbReference>
<comment type="function">
    <text evidence="8">Binds to a specific region on the 26S rRNA.</text>
</comment>
<dbReference type="PANTHER" id="PTHR33103:SF19">
    <property type="entry name" value="OS09G0544700 PROTEIN"/>
    <property type="match status" value="1"/>
</dbReference>
<accession>A0A498JLB3</accession>
<dbReference type="PANTHER" id="PTHR33103">
    <property type="entry name" value="OS01G0153900 PROTEIN"/>
    <property type="match status" value="1"/>
</dbReference>
<dbReference type="FunFam" id="3.30.70.330:FF:000035">
    <property type="entry name" value="60S ribosomal protein L23a"/>
    <property type="match status" value="1"/>
</dbReference>
<keyword evidence="3" id="KW-0699">rRNA-binding</keyword>
<dbReference type="NCBIfam" id="NF011118">
    <property type="entry name" value="PRK14548.1"/>
    <property type="match status" value="1"/>
</dbReference>
<comment type="function">
    <text evidence="1">Binds to 23S rRNA.</text>
</comment>
<dbReference type="EMBL" id="RDQH01000333">
    <property type="protein sequence ID" value="RXH94402.1"/>
    <property type="molecule type" value="Genomic_DNA"/>
</dbReference>
<dbReference type="GO" id="GO:0009644">
    <property type="term" value="P:response to high light intensity"/>
    <property type="evidence" value="ECO:0007669"/>
    <property type="project" value="UniProtKB-ARBA"/>
</dbReference>
<keyword evidence="6 9" id="KW-0687">Ribonucleoprotein</keyword>
<dbReference type="GO" id="GO:0003729">
    <property type="term" value="F:mRNA binding"/>
    <property type="evidence" value="ECO:0007669"/>
    <property type="project" value="UniProtKB-ARBA"/>
</dbReference>
<dbReference type="Pfam" id="PF03939">
    <property type="entry name" value="Ribosomal_L23eN"/>
    <property type="match status" value="1"/>
</dbReference>
<dbReference type="SUPFAM" id="SSF54189">
    <property type="entry name" value="Ribosomal proteins S24e, L23 and L15e"/>
    <property type="match status" value="1"/>
</dbReference>
<evidence type="ECO:0000256" key="5">
    <source>
        <dbReference type="ARBA" id="ARBA00022980"/>
    </source>
</evidence>
<evidence type="ECO:0000256" key="1">
    <source>
        <dbReference type="ARBA" id="ARBA00002500"/>
    </source>
</evidence>
<comment type="caution">
    <text evidence="11">The sequence shown here is derived from an EMBL/GenBank/DDBJ whole genome shotgun (WGS) entry which is preliminary data.</text>
</comment>
<dbReference type="GO" id="GO:0003735">
    <property type="term" value="F:structural constituent of ribosome"/>
    <property type="evidence" value="ECO:0007669"/>
    <property type="project" value="InterPro"/>
</dbReference>
<dbReference type="Gene3D" id="3.30.70.330">
    <property type="match status" value="1"/>
</dbReference>
<keyword evidence="12" id="KW-1185">Reference proteome</keyword>
<evidence type="ECO:0000313" key="12">
    <source>
        <dbReference type="Proteomes" id="UP000290289"/>
    </source>
</evidence>
<proteinExistence type="inferred from homology"/>
<dbReference type="Pfam" id="PF00276">
    <property type="entry name" value="Ribosomal_L23"/>
    <property type="match status" value="1"/>
</dbReference>
<dbReference type="Pfam" id="PF05056">
    <property type="entry name" value="DUF674"/>
    <property type="match status" value="3"/>
</dbReference>
<dbReference type="PROSITE" id="PS00050">
    <property type="entry name" value="RIBOSOMAL_L23"/>
    <property type="match status" value="1"/>
</dbReference>
<evidence type="ECO:0000256" key="2">
    <source>
        <dbReference type="ARBA" id="ARBA00006700"/>
    </source>
</evidence>
<dbReference type="AlphaFoldDB" id="A0A498JLB3"/>
<evidence type="ECO:0000256" key="9">
    <source>
        <dbReference type="RuleBase" id="RU003934"/>
    </source>
</evidence>
<dbReference type="InterPro" id="IPR001014">
    <property type="entry name" value="Ribosomal_uL23_CS"/>
</dbReference>
<feature type="domain" description="Large ribosomal subunit protein uL23 N-terminal" evidence="10">
    <location>
        <begin position="850"/>
        <end position="899"/>
    </location>
</feature>
<keyword evidence="5 9" id="KW-0689">Ribosomal protein</keyword>